<dbReference type="PROSITE" id="PS51257">
    <property type="entry name" value="PROKAR_LIPOPROTEIN"/>
    <property type="match status" value="1"/>
</dbReference>
<evidence type="ECO:0000313" key="1">
    <source>
        <dbReference type="EMBL" id="WZN40516.1"/>
    </source>
</evidence>
<dbReference type="InterPro" id="IPR032299">
    <property type="entry name" value="DUF4843"/>
</dbReference>
<dbReference type="Proteomes" id="UP001485459">
    <property type="component" value="Chromosome"/>
</dbReference>
<accession>A0ABZ2YL92</accession>
<dbReference type="Pfam" id="PF16132">
    <property type="entry name" value="DUF4843"/>
    <property type="match status" value="1"/>
</dbReference>
<dbReference type="RefSeq" id="WP_341835433.1">
    <property type="nucleotide sequence ID" value="NZ_CP149822.1"/>
</dbReference>
<keyword evidence="2" id="KW-1185">Reference proteome</keyword>
<organism evidence="1 2">
    <name type="scientific">Chitinophaga pollutisoli</name>
    <dbReference type="NCBI Taxonomy" id="3133966"/>
    <lineage>
        <taxon>Bacteria</taxon>
        <taxon>Pseudomonadati</taxon>
        <taxon>Bacteroidota</taxon>
        <taxon>Chitinophagia</taxon>
        <taxon>Chitinophagales</taxon>
        <taxon>Chitinophagaceae</taxon>
        <taxon>Chitinophaga</taxon>
    </lineage>
</organism>
<protein>
    <submittedName>
        <fullName evidence="1">DUF4843 domain-containing protein</fullName>
    </submittedName>
</protein>
<name>A0ABZ2YL92_9BACT</name>
<proteinExistence type="predicted"/>
<evidence type="ECO:0000313" key="2">
    <source>
        <dbReference type="Proteomes" id="UP001485459"/>
    </source>
</evidence>
<dbReference type="EMBL" id="CP149822">
    <property type="protein sequence ID" value="WZN40516.1"/>
    <property type="molecule type" value="Genomic_DNA"/>
</dbReference>
<gene>
    <name evidence="1" type="ORF">WJU16_21365</name>
</gene>
<sequence>MNKRIYLLPVAFALMLGACKKSPLTQYDESSTIYFKAARGTTGREPSPNDSMAFSFLYMQADTFIVKIPVSVAGRAQAIDRPFEVVADTGSTAALGKHMTILSAVIRANSLNDTLFVKVNRTPDMATAKLLMRLKLKPNQYFGTDFAIRNLDTRKIQMDVYRIFVTSTAIQPERWLEAYFGKFSAKKAKLMTELFGFNFETDFNAPYGPTSSISFVTSGGGAMARYLQDMEDAGTPVYEEDGTKMAMGSVFNNL</sequence>
<reference evidence="2" key="1">
    <citation type="submission" date="2024-03" db="EMBL/GenBank/DDBJ databases">
        <title>Chitinophaga horti sp. nov., isolated from garden soil.</title>
        <authorList>
            <person name="Lee D.S."/>
            <person name="Han D.M."/>
            <person name="Baek J.H."/>
            <person name="Choi D.G."/>
            <person name="Jeon J.H."/>
            <person name="Jeon C.O."/>
        </authorList>
    </citation>
    <scope>NUCLEOTIDE SEQUENCE [LARGE SCALE GENOMIC DNA]</scope>
    <source>
        <strain evidence="2">GPA1</strain>
    </source>
</reference>